<feature type="compositionally biased region" description="Basic and acidic residues" evidence="9">
    <location>
        <begin position="70"/>
        <end position="92"/>
    </location>
</feature>
<proteinExistence type="inferred from homology"/>
<keyword evidence="7" id="KW-0378">Hydrolase</keyword>
<comment type="subcellular location">
    <subcellularLocation>
        <location evidence="2">Cytoplasm</location>
    </subcellularLocation>
</comment>
<evidence type="ECO:0000256" key="4">
    <source>
        <dbReference type="ARBA" id="ARBA00011881"/>
    </source>
</evidence>
<accession>A0A9W8H8L0</accession>
<feature type="domain" description="Acylamino-acid-releasing enzyme N-terminal" evidence="11">
    <location>
        <begin position="525"/>
        <end position="917"/>
    </location>
</feature>
<feature type="compositionally biased region" description="Acidic residues" evidence="9">
    <location>
        <begin position="51"/>
        <end position="67"/>
    </location>
</feature>
<dbReference type="PANTHER" id="PTHR42776:SF4">
    <property type="entry name" value="ACYLAMINO-ACID-RELEASING ENZYME"/>
    <property type="match status" value="1"/>
</dbReference>
<dbReference type="InterPro" id="IPR029058">
    <property type="entry name" value="AB_hydrolase_fold"/>
</dbReference>
<dbReference type="SUPFAM" id="SSF53474">
    <property type="entry name" value="alpha/beta-Hydrolases"/>
    <property type="match status" value="1"/>
</dbReference>
<name>A0A9W8H8L0_9FUNG</name>
<feature type="region of interest" description="Disordered" evidence="9">
    <location>
        <begin position="1"/>
        <end position="113"/>
    </location>
</feature>
<dbReference type="OrthoDB" id="43744at2759"/>
<dbReference type="Gene3D" id="3.40.50.1820">
    <property type="entry name" value="alpha/beta hydrolase"/>
    <property type="match status" value="1"/>
</dbReference>
<feature type="region of interest" description="Disordered" evidence="9">
    <location>
        <begin position="130"/>
        <end position="230"/>
    </location>
</feature>
<comment type="caution">
    <text evidence="12">The sequence shown here is derived from an EMBL/GenBank/DDBJ whole genome shotgun (WGS) entry which is preliminary data.</text>
</comment>
<feature type="region of interest" description="Disordered" evidence="9">
    <location>
        <begin position="422"/>
        <end position="481"/>
    </location>
</feature>
<dbReference type="EC" id="3.4.19.1" evidence="5"/>
<dbReference type="Proteomes" id="UP001140217">
    <property type="component" value="Unassembled WGS sequence"/>
</dbReference>
<feature type="compositionally biased region" description="Low complexity" evidence="9">
    <location>
        <begin position="457"/>
        <end position="471"/>
    </location>
</feature>
<feature type="domain" description="Peptidase S9 prolyl oligopeptidase catalytic" evidence="10">
    <location>
        <begin position="1003"/>
        <end position="1213"/>
    </location>
</feature>
<gene>
    <name evidence="12" type="ORF">H4R18_004140</name>
</gene>
<evidence type="ECO:0000256" key="3">
    <source>
        <dbReference type="ARBA" id="ARBA00010040"/>
    </source>
</evidence>
<evidence type="ECO:0000256" key="2">
    <source>
        <dbReference type="ARBA" id="ARBA00004496"/>
    </source>
</evidence>
<sequence>SEADCDADAAADDSPNGHDDLDGQDDLGDLSDRSDGLAGHNNANRQGGYDVAEDGLEGLDDIDDCSVAEDAGHDGFDVQGGHDVHNDVHNDGLDNIGDIDNHDSLDVADHDGQDGLDIAEDVHYVAEDGHNNAAGDAASGHDDDAAAGTGSDASYNLDQGTPEDAGDIDRTRCQSRLGFTDESDDSDGPEDGPGDAACDSGHGTAGGAGCDNVGSDDDNDDAPPRGNGRRVRFADHREEWVIERLEVEHVQVLETALRELLENYRRLRHYNAKLQSDPGYLPGRNGNWNTATIRGLVCLPRDRAVRGGPCEVDSTFRDGTDALFDECVAHGHDVLCGAAQYMVHGDMCPRIRTIKITKDEVVDGFGRWRRFLPNHAALYSLAVRKIYRPHAEATADSDRRVFSPGAMFLRWKMTVVRGPPDAEHIGSDIARFTTKAPRPSAEPYPTPAPSPEPHPPGSDGAGIPSSSSSSSGSGGSGGSRAADVDFVRFVRRAFEDAYGPPALVSATARRAAEQPGLAFIEHGSSQRDFVRDRKRRTAQHTAVAVRGGSAAVVARGTPADVGDVAMSQAAPGSAGLVALLRSAGGATPGRFVEIWRDGALERSVDVTGVHGDFYGDATFGCLAWSADAQLVVYAAERPEYDRARPDTGGPEGDCGGDCGGGVADPRRYRFEGDWGETFGGKRAPALVVVDVRRGAARVLPAPDGVSPGQALFLGSERLAFTGYHYATRKHGIVYCQNRPSAIYACDARTGGGVERLYGPAAVRSPRATPSQRGLVFLATAVGGPHAGASAIVHYDLATREARTLVPVVDAPAPDEGAAALLPPGFPGVYADQLPAHPWLQVDGQPEREILAFSSTWRSAAVALALDVHSRVLSLLTPADGSVGCHVLAAASGLLVAAESTPAQPERLAVGTPAPDPRTGGVAVEWARVPAAGPAAAEPPGIAWEVRREGAGALESIFVHPVAPSAATRYFWPAGRGAAQRPLVVMPHGGPHSTYTASYNALAAGLARLGFGVLLVNFTGSLGFGQDAVRAQIGRMDTLTLDEIQAAARRVHADGCGDPAATVYLGGSYSGYTGALLAGTAPGFYRAIALRNPVISIGENAATSDIPDWCWAELGLDYAFDDPPELTPDVFARMWRASPARLVAHIRDPLLLLLGADDRRVPPPQSLAFYHRLRAAGAPVQCKIYPAVGHPLDTVEAERDSFVSMVRFFAGALKGEDMS</sequence>
<evidence type="ECO:0000313" key="13">
    <source>
        <dbReference type="Proteomes" id="UP001140217"/>
    </source>
</evidence>
<keyword evidence="6" id="KW-0963">Cytoplasm</keyword>
<evidence type="ECO:0000256" key="7">
    <source>
        <dbReference type="ARBA" id="ARBA00022801"/>
    </source>
</evidence>
<evidence type="ECO:0000313" key="12">
    <source>
        <dbReference type="EMBL" id="KAJ2779228.1"/>
    </source>
</evidence>
<dbReference type="EMBL" id="JANBUL010000187">
    <property type="protein sequence ID" value="KAJ2779228.1"/>
    <property type="molecule type" value="Genomic_DNA"/>
</dbReference>
<feature type="compositionally biased region" description="Pro residues" evidence="9">
    <location>
        <begin position="440"/>
        <end position="456"/>
    </location>
</feature>
<feature type="compositionally biased region" description="Basic and acidic residues" evidence="9">
    <location>
        <begin position="99"/>
        <end position="113"/>
    </location>
</feature>
<feature type="non-terminal residue" evidence="12">
    <location>
        <position position="1218"/>
    </location>
</feature>
<dbReference type="PANTHER" id="PTHR42776">
    <property type="entry name" value="SERINE PEPTIDASE S9 FAMILY MEMBER"/>
    <property type="match status" value="1"/>
</dbReference>
<keyword evidence="13" id="KW-1185">Reference proteome</keyword>
<evidence type="ECO:0000259" key="11">
    <source>
        <dbReference type="Pfam" id="PF19283"/>
    </source>
</evidence>
<evidence type="ECO:0000256" key="6">
    <source>
        <dbReference type="ARBA" id="ARBA00022490"/>
    </source>
</evidence>
<feature type="compositionally biased region" description="Acidic residues" evidence="9">
    <location>
        <begin position="1"/>
        <end position="11"/>
    </location>
</feature>
<comment type="catalytic activity">
    <reaction evidence="1">
        <text>Cleavage of an N-acetyl or N-formyl amino acid from the N-terminus of a polypeptide.</text>
        <dbReference type="EC" id="3.4.19.1"/>
    </reaction>
</comment>
<evidence type="ECO:0000259" key="10">
    <source>
        <dbReference type="Pfam" id="PF00326"/>
    </source>
</evidence>
<protein>
    <recommendedName>
        <fullName evidence="5">acylaminoacyl-peptidase</fullName>
        <ecNumber evidence="5">3.4.19.1</ecNumber>
    </recommendedName>
    <alternativeName>
        <fullName evidence="8">Dipeptidyl-peptidase V</fullName>
    </alternativeName>
</protein>
<dbReference type="GO" id="GO:0008242">
    <property type="term" value="F:omega peptidase activity"/>
    <property type="evidence" value="ECO:0007669"/>
    <property type="project" value="UniProtKB-EC"/>
</dbReference>
<dbReference type="InterPro" id="IPR001375">
    <property type="entry name" value="Peptidase_S9_cat"/>
</dbReference>
<reference evidence="12" key="1">
    <citation type="submission" date="2022-07" db="EMBL/GenBank/DDBJ databases">
        <title>Phylogenomic reconstructions and comparative analyses of Kickxellomycotina fungi.</title>
        <authorList>
            <person name="Reynolds N.K."/>
            <person name="Stajich J.E."/>
            <person name="Barry K."/>
            <person name="Grigoriev I.V."/>
            <person name="Crous P."/>
            <person name="Smith M.E."/>
        </authorList>
    </citation>
    <scope>NUCLEOTIDE SEQUENCE</scope>
    <source>
        <strain evidence="12">NBRC 105414</strain>
    </source>
</reference>
<evidence type="ECO:0000256" key="5">
    <source>
        <dbReference type="ARBA" id="ARBA00012917"/>
    </source>
</evidence>
<dbReference type="SUPFAM" id="SSF82171">
    <property type="entry name" value="DPP6 N-terminal domain-like"/>
    <property type="match status" value="1"/>
</dbReference>
<evidence type="ECO:0000256" key="8">
    <source>
        <dbReference type="ARBA" id="ARBA00032829"/>
    </source>
</evidence>
<evidence type="ECO:0000256" key="9">
    <source>
        <dbReference type="SAM" id="MobiDB-lite"/>
    </source>
</evidence>
<dbReference type="InterPro" id="IPR045550">
    <property type="entry name" value="AARE_N"/>
</dbReference>
<dbReference type="GO" id="GO:0006508">
    <property type="term" value="P:proteolysis"/>
    <property type="evidence" value="ECO:0007669"/>
    <property type="project" value="InterPro"/>
</dbReference>
<dbReference type="AlphaFoldDB" id="A0A9W8H8L0"/>
<feature type="compositionally biased region" description="Acidic residues" evidence="9">
    <location>
        <begin position="181"/>
        <end position="193"/>
    </location>
</feature>
<dbReference type="Pfam" id="PF19283">
    <property type="entry name" value="APEH_N"/>
    <property type="match status" value="1"/>
</dbReference>
<dbReference type="GO" id="GO:0005737">
    <property type="term" value="C:cytoplasm"/>
    <property type="evidence" value="ECO:0007669"/>
    <property type="project" value="UniProtKB-SubCell"/>
</dbReference>
<organism evidence="12 13">
    <name type="scientific">Coemansia javaensis</name>
    <dbReference type="NCBI Taxonomy" id="2761396"/>
    <lineage>
        <taxon>Eukaryota</taxon>
        <taxon>Fungi</taxon>
        <taxon>Fungi incertae sedis</taxon>
        <taxon>Zoopagomycota</taxon>
        <taxon>Kickxellomycotina</taxon>
        <taxon>Kickxellomycetes</taxon>
        <taxon>Kickxellales</taxon>
        <taxon>Kickxellaceae</taxon>
        <taxon>Coemansia</taxon>
    </lineage>
</organism>
<dbReference type="Pfam" id="PF00326">
    <property type="entry name" value="Peptidase_S9"/>
    <property type="match status" value="1"/>
</dbReference>
<comment type="subunit">
    <text evidence="4">Homotetramer.</text>
</comment>
<comment type="similarity">
    <text evidence="3">Belongs to the peptidase S9C family.</text>
</comment>
<dbReference type="GO" id="GO:0004252">
    <property type="term" value="F:serine-type endopeptidase activity"/>
    <property type="evidence" value="ECO:0007669"/>
    <property type="project" value="TreeGrafter"/>
</dbReference>
<evidence type="ECO:0000256" key="1">
    <source>
        <dbReference type="ARBA" id="ARBA00000721"/>
    </source>
</evidence>